<accession>W4LSG9</accession>
<gene>
    <name evidence="1" type="ORF">ETSY1_11550</name>
</gene>
<sequence length="175" mass="19681">MPLYLFGLMLVWLAGCSPHQHEPAFLEPPATAVLPVLDFRQDRLSSPASWVDNPMIAGMLSQKGYHVVFISESVSAEEATDLPSVPRPRLKALGPSNARWLILPMLYEVRRTASLQSAYTATCAGQLYDKLEQQIVWRESLRYQELAGGDIQGQWRRGVAQGCFRQLLKQLPDRT</sequence>
<comment type="caution">
    <text evidence="1">The sequence shown here is derived from an EMBL/GenBank/DDBJ whole genome shotgun (WGS) entry which is preliminary data.</text>
</comment>
<dbReference type="HOGENOM" id="CLU_1529856_0_0_7"/>
<organism evidence="1 2">
    <name type="scientific">Entotheonella factor</name>
    <dbReference type="NCBI Taxonomy" id="1429438"/>
    <lineage>
        <taxon>Bacteria</taxon>
        <taxon>Pseudomonadati</taxon>
        <taxon>Nitrospinota/Tectimicrobiota group</taxon>
        <taxon>Candidatus Tectimicrobiota</taxon>
        <taxon>Candidatus Entotheonellia</taxon>
        <taxon>Candidatus Entotheonellales</taxon>
        <taxon>Candidatus Entotheonellaceae</taxon>
        <taxon>Candidatus Entotheonella</taxon>
    </lineage>
</organism>
<protein>
    <submittedName>
        <fullName evidence="1">Uncharacterized protein</fullName>
    </submittedName>
</protein>
<keyword evidence="2" id="KW-1185">Reference proteome</keyword>
<dbReference type="AlphaFoldDB" id="W4LSG9"/>
<dbReference type="EMBL" id="AZHW01000350">
    <property type="protein sequence ID" value="ETX00357.1"/>
    <property type="molecule type" value="Genomic_DNA"/>
</dbReference>
<evidence type="ECO:0000313" key="1">
    <source>
        <dbReference type="EMBL" id="ETX00357.1"/>
    </source>
</evidence>
<reference evidence="1 2" key="1">
    <citation type="journal article" date="2014" name="Nature">
        <title>An environmental bacterial taxon with a large and distinct metabolic repertoire.</title>
        <authorList>
            <person name="Wilson M.C."/>
            <person name="Mori T."/>
            <person name="Ruckert C."/>
            <person name="Uria A.R."/>
            <person name="Helf M.J."/>
            <person name="Takada K."/>
            <person name="Gernert C."/>
            <person name="Steffens U.A."/>
            <person name="Heycke N."/>
            <person name="Schmitt S."/>
            <person name="Rinke C."/>
            <person name="Helfrich E.J."/>
            <person name="Brachmann A.O."/>
            <person name="Gurgui C."/>
            <person name="Wakimoto T."/>
            <person name="Kracht M."/>
            <person name="Crusemann M."/>
            <person name="Hentschel U."/>
            <person name="Abe I."/>
            <person name="Matsunaga S."/>
            <person name="Kalinowski J."/>
            <person name="Takeyama H."/>
            <person name="Piel J."/>
        </authorList>
    </citation>
    <scope>NUCLEOTIDE SEQUENCE [LARGE SCALE GENOMIC DNA]</scope>
    <source>
        <strain evidence="2">TSY1</strain>
    </source>
</reference>
<proteinExistence type="predicted"/>
<name>W4LSG9_ENTF1</name>
<dbReference type="Proteomes" id="UP000019141">
    <property type="component" value="Unassembled WGS sequence"/>
</dbReference>
<evidence type="ECO:0000313" key="2">
    <source>
        <dbReference type="Proteomes" id="UP000019141"/>
    </source>
</evidence>